<protein>
    <submittedName>
        <fullName evidence="2">Uncharacterized protein</fullName>
    </submittedName>
</protein>
<dbReference type="RefSeq" id="XP_060443515.1">
    <property type="nucleotide sequence ID" value="XM_060592622.1"/>
</dbReference>
<sequence>MEKPKGQKSEKSVHYPCYKDAYSATQYPKGIPRRCLGQNLECARLVWCGSCRVCRDESWFQQDPPGYFKTRSCNQCENKKKETKMKKASEDEDTAEQASSSQAYFSQSAPTQPDQLVRLIPPPTQQQLSSLHASDSYQQAFGHVQSNLGFMYNQEAFGLPPPPTPHPEPTTGPSQQIPGHAQSTPILPANIGFMSTQHSIGRNQPPAGYSEQSTCPPLEYLAGYG</sequence>
<feature type="region of interest" description="Disordered" evidence="1">
    <location>
        <begin position="196"/>
        <end position="216"/>
    </location>
</feature>
<proteinExistence type="predicted"/>
<evidence type="ECO:0000313" key="3">
    <source>
        <dbReference type="Proteomes" id="UP001243989"/>
    </source>
</evidence>
<gene>
    <name evidence="2" type="ORF">BDP81DRAFT_451381</name>
</gene>
<dbReference type="Proteomes" id="UP001243989">
    <property type="component" value="Unassembled WGS sequence"/>
</dbReference>
<feature type="compositionally biased region" description="Pro residues" evidence="1">
    <location>
        <begin position="159"/>
        <end position="170"/>
    </location>
</feature>
<evidence type="ECO:0000313" key="2">
    <source>
        <dbReference type="EMBL" id="KAK1634908.1"/>
    </source>
</evidence>
<dbReference type="EMBL" id="JAHMHQ010000014">
    <property type="protein sequence ID" value="KAK1634908.1"/>
    <property type="molecule type" value="Genomic_DNA"/>
</dbReference>
<feature type="compositionally biased region" description="Low complexity" evidence="1">
    <location>
        <begin position="97"/>
        <end position="109"/>
    </location>
</feature>
<comment type="caution">
    <text evidence="2">The sequence shown here is derived from an EMBL/GenBank/DDBJ whole genome shotgun (WGS) entry which is preliminary data.</text>
</comment>
<accession>A0AAI9ZPZ5</accession>
<evidence type="ECO:0000256" key="1">
    <source>
        <dbReference type="SAM" id="MobiDB-lite"/>
    </source>
</evidence>
<dbReference type="GeneID" id="85477484"/>
<name>A0AAI9ZPZ5_9PEZI</name>
<keyword evidence="3" id="KW-1185">Reference proteome</keyword>
<feature type="region of interest" description="Disordered" evidence="1">
    <location>
        <begin position="158"/>
        <end position="181"/>
    </location>
</feature>
<reference evidence="2" key="1">
    <citation type="submission" date="2021-06" db="EMBL/GenBank/DDBJ databases">
        <title>Comparative genomics, transcriptomics and evolutionary studies reveal genomic signatures of adaptation to plant cell wall in hemibiotrophic fungi.</title>
        <authorList>
            <consortium name="DOE Joint Genome Institute"/>
            <person name="Baroncelli R."/>
            <person name="Diaz J.F."/>
            <person name="Benocci T."/>
            <person name="Peng M."/>
            <person name="Battaglia E."/>
            <person name="Haridas S."/>
            <person name="Andreopoulos W."/>
            <person name="Labutti K."/>
            <person name="Pangilinan J."/>
            <person name="Floch G.L."/>
            <person name="Makela M.R."/>
            <person name="Henrissat B."/>
            <person name="Grigoriev I.V."/>
            <person name="Crouch J.A."/>
            <person name="De Vries R.P."/>
            <person name="Sukno S.A."/>
            <person name="Thon M.R."/>
        </authorList>
    </citation>
    <scope>NUCLEOTIDE SEQUENCE</scope>
    <source>
        <strain evidence="2">CBS 102054</strain>
    </source>
</reference>
<dbReference type="AlphaFoldDB" id="A0AAI9ZPZ5"/>
<feature type="region of interest" description="Disordered" evidence="1">
    <location>
        <begin position="79"/>
        <end position="117"/>
    </location>
</feature>
<organism evidence="2 3">
    <name type="scientific">Colletotrichum phormii</name>
    <dbReference type="NCBI Taxonomy" id="359342"/>
    <lineage>
        <taxon>Eukaryota</taxon>
        <taxon>Fungi</taxon>
        <taxon>Dikarya</taxon>
        <taxon>Ascomycota</taxon>
        <taxon>Pezizomycotina</taxon>
        <taxon>Sordariomycetes</taxon>
        <taxon>Hypocreomycetidae</taxon>
        <taxon>Glomerellales</taxon>
        <taxon>Glomerellaceae</taxon>
        <taxon>Colletotrichum</taxon>
        <taxon>Colletotrichum acutatum species complex</taxon>
    </lineage>
</organism>
<feature type="compositionally biased region" description="Basic and acidic residues" evidence="1">
    <location>
        <begin position="79"/>
        <end position="89"/>
    </location>
</feature>